<dbReference type="InterPro" id="IPR023271">
    <property type="entry name" value="Aquaporin-like"/>
</dbReference>
<feature type="transmembrane region" description="Helical" evidence="5">
    <location>
        <begin position="521"/>
        <end position="541"/>
    </location>
</feature>
<dbReference type="GO" id="GO:0016020">
    <property type="term" value="C:membrane"/>
    <property type="evidence" value="ECO:0007669"/>
    <property type="project" value="UniProtKB-SubCell"/>
</dbReference>
<keyword evidence="7" id="KW-1185">Reference proteome</keyword>
<organism evidence="6 7">
    <name type="scientific">Trichloromonas acetexigens</name>
    <dbReference type="NCBI Taxonomy" id="38815"/>
    <lineage>
        <taxon>Bacteria</taxon>
        <taxon>Pseudomonadati</taxon>
        <taxon>Thermodesulfobacteriota</taxon>
        <taxon>Desulfuromonadia</taxon>
        <taxon>Desulfuromonadales</taxon>
        <taxon>Trichloromonadaceae</taxon>
        <taxon>Trichloromonas</taxon>
    </lineage>
</organism>
<name>A0A550JLP9_9BACT</name>
<dbReference type="AlphaFoldDB" id="A0A550JLP9"/>
<sequence>MVVDWLRPKTPENKGWAEGRMNYLTIALESSDLLPPPVLDGLRHWLGKTQFFNAFAGLGVFSRRGFVREFAERCHEHISPTPPAHNYLRDILPLVFHQETDPRWVASVSDESWSRLFLAVRRALVLPGRPDPALTPIEAALYAMEMLSIWGAAEELEPELMRLDPELSQSDSAFVALQREIALYVEQARARLNQPDLPESDDSHARVLLDQCREQLARFRKKILTRGTTISLAHLLERLDQTFTRIEDLLDVLSLDPAVGGAARGRLFKRLVQASSERHSPRLLWQRNVRLLARNITESASNHGEHYITRDGREYLAMLRSAAGAGVLIALMALLKLWIVELPLKPVAETFLVSLNYGLGFVFIHMLHFTVATKQPAMTAACFAGAVEREEQGRANQKKLAALLIQVCRSQFAAVVGNVSVAVAVALLVGGLYRHLTGRSLLAEEAVVYQLHVLHPLLSLALFHAAIAGVWLFFSGLVAGFYDNRAAYLDVRRRLRRNPLLTALLSPERQGRLADYVHDNYGALAGNFIFGLLLGVTGYVGSLLSLPLDIRHIAFSSANLGYVMSGDELSPAAFLLNLAFVLLIGMINLLVSFFLALWVALKSRSTRMGRLSALWRAFYDRVREDPLVLVLPPRVLSQIKTGEDPMK</sequence>
<dbReference type="Proteomes" id="UP000317155">
    <property type="component" value="Unassembled WGS sequence"/>
</dbReference>
<reference evidence="6 7" key="1">
    <citation type="submission" date="2019-07" db="EMBL/GenBank/DDBJ databases">
        <title>Insights of Desulfuromonas acetexigens electromicrobiology.</title>
        <authorList>
            <person name="Katuri K."/>
            <person name="Sapireddy V."/>
            <person name="Shaw D.R."/>
            <person name="Saikaly P."/>
        </authorList>
    </citation>
    <scope>NUCLEOTIDE SEQUENCE [LARGE SCALE GENOMIC DNA]</scope>
    <source>
        <strain evidence="6 7">2873</strain>
    </source>
</reference>
<dbReference type="EMBL" id="VJVV01000001">
    <property type="protein sequence ID" value="TRO84138.1"/>
    <property type="molecule type" value="Genomic_DNA"/>
</dbReference>
<feature type="transmembrane region" description="Helical" evidence="5">
    <location>
        <begin position="317"/>
        <end position="339"/>
    </location>
</feature>
<dbReference type="OrthoDB" id="5688397at2"/>
<proteinExistence type="predicted"/>
<feature type="transmembrane region" description="Helical" evidence="5">
    <location>
        <begin position="453"/>
        <end position="482"/>
    </location>
</feature>
<comment type="subcellular location">
    <subcellularLocation>
        <location evidence="1">Membrane</location>
        <topology evidence="1">Multi-pass membrane protein</topology>
    </subcellularLocation>
</comment>
<evidence type="ECO:0000256" key="4">
    <source>
        <dbReference type="ARBA" id="ARBA00023136"/>
    </source>
</evidence>
<keyword evidence="3 5" id="KW-1133">Transmembrane helix</keyword>
<dbReference type="Pfam" id="PF10136">
    <property type="entry name" value="SpecificRecomb"/>
    <property type="match status" value="1"/>
</dbReference>
<evidence type="ECO:0000256" key="3">
    <source>
        <dbReference type="ARBA" id="ARBA00022989"/>
    </source>
</evidence>
<evidence type="ECO:0000313" key="6">
    <source>
        <dbReference type="EMBL" id="TRO84138.1"/>
    </source>
</evidence>
<gene>
    <name evidence="6" type="ORF">FL622_00570</name>
</gene>
<feature type="transmembrane region" description="Helical" evidence="5">
    <location>
        <begin position="351"/>
        <end position="371"/>
    </location>
</feature>
<dbReference type="InterPro" id="IPR011385">
    <property type="entry name" value="Site-sp_rcmbase"/>
</dbReference>
<evidence type="ECO:0000256" key="2">
    <source>
        <dbReference type="ARBA" id="ARBA00022692"/>
    </source>
</evidence>
<keyword evidence="4 5" id="KW-0472">Membrane</keyword>
<dbReference type="PIRSF" id="PIRSF015380">
    <property type="entry name" value="Site-sp_rcmb"/>
    <property type="match status" value="1"/>
</dbReference>
<keyword evidence="2 5" id="KW-0812">Transmembrane</keyword>
<evidence type="ECO:0000313" key="7">
    <source>
        <dbReference type="Proteomes" id="UP000317155"/>
    </source>
</evidence>
<feature type="transmembrane region" description="Helical" evidence="5">
    <location>
        <begin position="574"/>
        <end position="601"/>
    </location>
</feature>
<accession>A0A550JLP9</accession>
<evidence type="ECO:0000256" key="1">
    <source>
        <dbReference type="ARBA" id="ARBA00004141"/>
    </source>
</evidence>
<evidence type="ECO:0000256" key="5">
    <source>
        <dbReference type="SAM" id="Phobius"/>
    </source>
</evidence>
<protein>
    <submittedName>
        <fullName evidence="6">Recombinase</fullName>
    </submittedName>
</protein>
<dbReference type="Gene3D" id="1.20.1080.10">
    <property type="entry name" value="Glycerol uptake facilitator protein"/>
    <property type="match status" value="1"/>
</dbReference>
<comment type="caution">
    <text evidence="6">The sequence shown here is derived from an EMBL/GenBank/DDBJ whole genome shotgun (WGS) entry which is preliminary data.</text>
</comment>
<feature type="transmembrane region" description="Helical" evidence="5">
    <location>
        <begin position="412"/>
        <end position="433"/>
    </location>
</feature>